<dbReference type="InterPro" id="IPR029058">
    <property type="entry name" value="AB_hydrolase_fold"/>
</dbReference>
<dbReference type="AlphaFoldDB" id="A0A5B7IJZ5"/>
<evidence type="ECO:0000259" key="1">
    <source>
        <dbReference type="Pfam" id="PF00326"/>
    </source>
</evidence>
<keyword evidence="3" id="KW-1185">Reference proteome</keyword>
<name>A0A5B7IJZ5_PORTR</name>
<reference evidence="2 3" key="1">
    <citation type="submission" date="2019-05" db="EMBL/GenBank/DDBJ databases">
        <title>Another draft genome of Portunus trituberculatus and its Hox gene families provides insights of decapod evolution.</title>
        <authorList>
            <person name="Jeong J.-H."/>
            <person name="Song I."/>
            <person name="Kim S."/>
            <person name="Choi T."/>
            <person name="Kim D."/>
            <person name="Ryu S."/>
            <person name="Kim W."/>
        </authorList>
    </citation>
    <scope>NUCLEOTIDE SEQUENCE [LARGE SCALE GENOMIC DNA]</scope>
    <source>
        <tissue evidence="2">Muscle</tissue>
    </source>
</reference>
<dbReference type="GO" id="GO:0008236">
    <property type="term" value="F:serine-type peptidase activity"/>
    <property type="evidence" value="ECO:0007669"/>
    <property type="project" value="InterPro"/>
</dbReference>
<accession>A0A5B7IJZ5</accession>
<dbReference type="Pfam" id="PF00326">
    <property type="entry name" value="Peptidase_S9"/>
    <property type="match status" value="1"/>
</dbReference>
<evidence type="ECO:0000313" key="3">
    <source>
        <dbReference type="Proteomes" id="UP000324222"/>
    </source>
</evidence>
<dbReference type="EMBL" id="VSRR010069439">
    <property type="protein sequence ID" value="MPC85751.1"/>
    <property type="molecule type" value="Genomic_DNA"/>
</dbReference>
<dbReference type="SUPFAM" id="SSF53474">
    <property type="entry name" value="alpha/beta-Hydrolases"/>
    <property type="match status" value="1"/>
</dbReference>
<dbReference type="InterPro" id="IPR001375">
    <property type="entry name" value="Peptidase_S9_cat"/>
</dbReference>
<dbReference type="GO" id="GO:0006508">
    <property type="term" value="P:proteolysis"/>
    <property type="evidence" value="ECO:0007669"/>
    <property type="project" value="InterPro"/>
</dbReference>
<comment type="caution">
    <text evidence="2">The sequence shown here is derived from an EMBL/GenBank/DDBJ whole genome shotgun (WGS) entry which is preliminary data.</text>
</comment>
<evidence type="ECO:0000313" key="2">
    <source>
        <dbReference type="EMBL" id="MPC85751.1"/>
    </source>
</evidence>
<dbReference type="Gene3D" id="3.40.50.1820">
    <property type="entry name" value="alpha/beta hydrolase"/>
    <property type="match status" value="1"/>
</dbReference>
<feature type="domain" description="Peptidase S9 prolyl oligopeptidase catalytic" evidence="1">
    <location>
        <begin position="2"/>
        <end position="53"/>
    </location>
</feature>
<organism evidence="2 3">
    <name type="scientific">Portunus trituberculatus</name>
    <name type="common">Swimming crab</name>
    <name type="synonym">Neptunus trituberculatus</name>
    <dbReference type="NCBI Taxonomy" id="210409"/>
    <lineage>
        <taxon>Eukaryota</taxon>
        <taxon>Metazoa</taxon>
        <taxon>Ecdysozoa</taxon>
        <taxon>Arthropoda</taxon>
        <taxon>Crustacea</taxon>
        <taxon>Multicrustacea</taxon>
        <taxon>Malacostraca</taxon>
        <taxon>Eumalacostraca</taxon>
        <taxon>Eucarida</taxon>
        <taxon>Decapoda</taxon>
        <taxon>Pleocyemata</taxon>
        <taxon>Brachyura</taxon>
        <taxon>Eubrachyura</taxon>
        <taxon>Portunoidea</taxon>
        <taxon>Portunidae</taxon>
        <taxon>Portuninae</taxon>
        <taxon>Portunus</taxon>
    </lineage>
</organism>
<gene>
    <name evidence="2" type="ORF">E2C01_080541</name>
</gene>
<protein>
    <recommendedName>
        <fullName evidence="1">Peptidase S9 prolyl oligopeptidase catalytic domain-containing protein</fullName>
    </recommendedName>
</protein>
<dbReference type="Proteomes" id="UP000324222">
    <property type="component" value="Unassembled WGS sequence"/>
</dbReference>
<proteinExistence type="predicted"/>
<sequence length="60" mass="6435">MLEQFDFLDGDNVAVWGWGSGASLALDAAALEPSLIKCVAAVNPVVDWRAHGKYRAITMS</sequence>